<feature type="signal peptide" evidence="5">
    <location>
        <begin position="1"/>
        <end position="21"/>
    </location>
</feature>
<dbReference type="Gene3D" id="3.40.50.1980">
    <property type="entry name" value="Nitrogenase molybdenum iron protein domain"/>
    <property type="match status" value="2"/>
</dbReference>
<name>A0A9X3SSZ5_9ACTN</name>
<dbReference type="GO" id="GO:0030288">
    <property type="term" value="C:outer membrane-bounded periplasmic space"/>
    <property type="evidence" value="ECO:0007669"/>
    <property type="project" value="TreeGrafter"/>
</dbReference>
<evidence type="ECO:0000313" key="9">
    <source>
        <dbReference type="Proteomes" id="UP001145799"/>
    </source>
</evidence>
<accession>A0A9X3SSZ5</accession>
<dbReference type="InterPro" id="IPR051313">
    <property type="entry name" value="Bact_iron-sidero_bind"/>
</dbReference>
<dbReference type="CDD" id="cd01146">
    <property type="entry name" value="FhuD"/>
    <property type="match status" value="1"/>
</dbReference>
<keyword evidence="10" id="KW-1185">Reference proteome</keyword>
<dbReference type="GO" id="GO:1901678">
    <property type="term" value="P:iron coordination entity transport"/>
    <property type="evidence" value="ECO:0007669"/>
    <property type="project" value="UniProtKB-ARBA"/>
</dbReference>
<dbReference type="AlphaFoldDB" id="A0A9X3SSZ5"/>
<evidence type="ECO:0000256" key="5">
    <source>
        <dbReference type="SAM" id="SignalP"/>
    </source>
</evidence>
<evidence type="ECO:0000313" key="10">
    <source>
        <dbReference type="Proteomes" id="UP001183604"/>
    </source>
</evidence>
<keyword evidence="3" id="KW-0813">Transport</keyword>
<evidence type="ECO:0000256" key="4">
    <source>
        <dbReference type="ARBA" id="ARBA00022729"/>
    </source>
</evidence>
<dbReference type="RefSeq" id="WP_270119340.1">
    <property type="nucleotide sequence ID" value="NZ_BAAAOM010000002.1"/>
</dbReference>
<evidence type="ECO:0000259" key="6">
    <source>
        <dbReference type="PROSITE" id="PS50983"/>
    </source>
</evidence>
<comment type="caution">
    <text evidence="7">The sequence shown here is derived from an EMBL/GenBank/DDBJ whole genome shotgun (WGS) entry which is preliminary data.</text>
</comment>
<dbReference type="PROSITE" id="PS50983">
    <property type="entry name" value="FE_B12_PBP"/>
    <property type="match status" value="1"/>
</dbReference>
<evidence type="ECO:0000256" key="1">
    <source>
        <dbReference type="ARBA" id="ARBA00004196"/>
    </source>
</evidence>
<protein>
    <submittedName>
        <fullName evidence="8">Iron complex transport system substrate-binding protein</fullName>
    </submittedName>
    <submittedName>
        <fullName evidence="7">Iron-siderophore ABC transporter substrate-binding protein</fullName>
    </submittedName>
</protein>
<gene>
    <name evidence="8" type="ORF">J2S69_000108</name>
    <name evidence="7" type="ORF">O2L01_00210</name>
</gene>
<evidence type="ECO:0000256" key="3">
    <source>
        <dbReference type="ARBA" id="ARBA00022448"/>
    </source>
</evidence>
<comment type="similarity">
    <text evidence="2">Belongs to the bacterial solute-binding protein 8 family.</text>
</comment>
<evidence type="ECO:0000313" key="8">
    <source>
        <dbReference type="EMBL" id="MDR7336389.1"/>
    </source>
</evidence>
<proteinExistence type="inferred from homology"/>
<sequence>MKSTRSAVRAAAALLATAALAATAACGAAGTTGDAAEEATDATGAFPRTITHAMGETEIPAQPERVVVLDSGELDDVTLLGIEPVGAVAPHFKSGGGFPEYLASMTEDTVDVGPMEEPDLEKIAELAPDLILSSKIRHEAIYEDLAAIAPTVFTETTGVAWKENLAVHAEALGLEDEAAEALSSYEAQAAELGAAIETAYGEMPTVSIVRFVAGPTRLYQKATFSGVILEDVGVARPESQDVDDFALEVGPEQIDLADADLLFVTVADDPEKTEQEAAMDNPLWAQMEAVKNGKVFNVADEIWMSGIGIQAARLVLADLADAAGVELPAA</sequence>
<keyword evidence="4 5" id="KW-0732">Signal</keyword>
<dbReference type="Pfam" id="PF01497">
    <property type="entry name" value="Peripla_BP_2"/>
    <property type="match status" value="1"/>
</dbReference>
<dbReference type="PANTHER" id="PTHR30532">
    <property type="entry name" value="IRON III DICITRATE-BINDING PERIPLASMIC PROTEIN"/>
    <property type="match status" value="1"/>
</dbReference>
<organism evidence="7 9">
    <name type="scientific">Glycomyces lechevalierae</name>
    <dbReference type="NCBI Taxonomy" id="256034"/>
    <lineage>
        <taxon>Bacteria</taxon>
        <taxon>Bacillati</taxon>
        <taxon>Actinomycetota</taxon>
        <taxon>Actinomycetes</taxon>
        <taxon>Glycomycetales</taxon>
        <taxon>Glycomycetaceae</taxon>
        <taxon>Glycomyces</taxon>
    </lineage>
</organism>
<feature type="domain" description="Fe/B12 periplasmic-binding" evidence="6">
    <location>
        <begin position="65"/>
        <end position="327"/>
    </location>
</feature>
<dbReference type="Proteomes" id="UP001183604">
    <property type="component" value="Unassembled WGS sequence"/>
</dbReference>
<dbReference type="PROSITE" id="PS51257">
    <property type="entry name" value="PROKAR_LIPOPROTEIN"/>
    <property type="match status" value="1"/>
</dbReference>
<dbReference type="EMBL" id="JAVDYD010000001">
    <property type="protein sequence ID" value="MDR7336389.1"/>
    <property type="molecule type" value="Genomic_DNA"/>
</dbReference>
<dbReference type="SUPFAM" id="SSF53807">
    <property type="entry name" value="Helical backbone' metal receptor"/>
    <property type="match status" value="1"/>
</dbReference>
<feature type="chain" id="PRO_5040820366" evidence="5">
    <location>
        <begin position="22"/>
        <end position="330"/>
    </location>
</feature>
<dbReference type="EMBL" id="JAPZVQ010000001">
    <property type="protein sequence ID" value="MDA1383384.1"/>
    <property type="molecule type" value="Genomic_DNA"/>
</dbReference>
<dbReference type="PANTHER" id="PTHR30532:SF25">
    <property type="entry name" value="IRON(III) DICITRATE-BINDING PERIPLASMIC PROTEIN"/>
    <property type="match status" value="1"/>
</dbReference>
<dbReference type="Proteomes" id="UP001145799">
    <property type="component" value="Unassembled WGS sequence"/>
</dbReference>
<reference evidence="8 10" key="2">
    <citation type="submission" date="2023-07" db="EMBL/GenBank/DDBJ databases">
        <title>Sequencing the genomes of 1000 actinobacteria strains.</title>
        <authorList>
            <person name="Klenk H.-P."/>
        </authorList>
    </citation>
    <scope>NUCLEOTIDE SEQUENCE [LARGE SCALE GENOMIC DNA]</scope>
    <source>
        <strain evidence="8 10">DSM 44724</strain>
    </source>
</reference>
<evidence type="ECO:0000256" key="2">
    <source>
        <dbReference type="ARBA" id="ARBA00008814"/>
    </source>
</evidence>
<reference evidence="7" key="1">
    <citation type="submission" date="2022-12" db="EMBL/GenBank/DDBJ databases">
        <title>Gycomyces niveus sp.nov., a novel actinomycete isolated from soil in Shouguang.</title>
        <authorList>
            <person name="Yang X."/>
        </authorList>
    </citation>
    <scope>NUCLEOTIDE SEQUENCE</scope>
    <source>
        <strain evidence="7">DSM 44724</strain>
    </source>
</reference>
<dbReference type="InterPro" id="IPR002491">
    <property type="entry name" value="ABC_transptr_periplasmic_BD"/>
</dbReference>
<comment type="subcellular location">
    <subcellularLocation>
        <location evidence="1">Cell envelope</location>
    </subcellularLocation>
</comment>
<evidence type="ECO:0000313" key="7">
    <source>
        <dbReference type="EMBL" id="MDA1383384.1"/>
    </source>
</evidence>